<feature type="compositionally biased region" description="Basic and acidic residues" evidence="1">
    <location>
        <begin position="34"/>
        <end position="44"/>
    </location>
</feature>
<name>A0A5J4UC15_9EUKA</name>
<proteinExistence type="predicted"/>
<feature type="compositionally biased region" description="Polar residues" evidence="1">
    <location>
        <begin position="14"/>
        <end position="32"/>
    </location>
</feature>
<feature type="region of interest" description="Disordered" evidence="1">
    <location>
        <begin position="1"/>
        <end position="66"/>
    </location>
</feature>
<comment type="caution">
    <text evidence="2">The sequence shown here is derived from an EMBL/GenBank/DDBJ whole genome shotgun (WGS) entry which is preliminary data.</text>
</comment>
<gene>
    <name evidence="2" type="ORF">EZS28_037013</name>
</gene>
<evidence type="ECO:0000313" key="3">
    <source>
        <dbReference type="Proteomes" id="UP000324800"/>
    </source>
</evidence>
<sequence>KLTGMSQRKRPPDTQGNFLNQTNTRESTQSDTVGARKKEQKEKPQLSPADAWLKSFTGQNGKPDKEKFKDHYTELRNEVFSHCYGKPMRKSDATGERASDEVGRELCGQSKDVQSIVGETKEAGAWQTIAEDRTGIMNAFLSIHYAARILKGNAHQRREVAVAPKDAKKVLSGDGSIMSLFGDESKRILAEVVKTQ</sequence>
<dbReference type="EMBL" id="SNRW01018309">
    <property type="protein sequence ID" value="KAA6367461.1"/>
    <property type="molecule type" value="Genomic_DNA"/>
</dbReference>
<reference evidence="2 3" key="1">
    <citation type="submission" date="2019-03" db="EMBL/GenBank/DDBJ databases">
        <title>Single cell metagenomics reveals metabolic interactions within the superorganism composed of flagellate Streblomastix strix and complex community of Bacteroidetes bacteria on its surface.</title>
        <authorList>
            <person name="Treitli S.C."/>
            <person name="Kolisko M."/>
            <person name="Husnik F."/>
            <person name="Keeling P."/>
            <person name="Hampl V."/>
        </authorList>
    </citation>
    <scope>NUCLEOTIDE SEQUENCE [LARGE SCALE GENOMIC DNA]</scope>
    <source>
        <strain evidence="2">ST1C</strain>
    </source>
</reference>
<feature type="non-terminal residue" evidence="2">
    <location>
        <position position="1"/>
    </location>
</feature>
<dbReference type="AlphaFoldDB" id="A0A5J4UC15"/>
<dbReference type="Proteomes" id="UP000324800">
    <property type="component" value="Unassembled WGS sequence"/>
</dbReference>
<evidence type="ECO:0000313" key="2">
    <source>
        <dbReference type="EMBL" id="KAA6367461.1"/>
    </source>
</evidence>
<protein>
    <submittedName>
        <fullName evidence="2">Uncharacterized protein</fullName>
    </submittedName>
</protein>
<evidence type="ECO:0000256" key="1">
    <source>
        <dbReference type="SAM" id="MobiDB-lite"/>
    </source>
</evidence>
<accession>A0A5J4UC15</accession>
<organism evidence="2 3">
    <name type="scientific">Streblomastix strix</name>
    <dbReference type="NCBI Taxonomy" id="222440"/>
    <lineage>
        <taxon>Eukaryota</taxon>
        <taxon>Metamonada</taxon>
        <taxon>Preaxostyla</taxon>
        <taxon>Oxymonadida</taxon>
        <taxon>Streblomastigidae</taxon>
        <taxon>Streblomastix</taxon>
    </lineage>
</organism>